<feature type="transmembrane region" description="Helical" evidence="1">
    <location>
        <begin position="49"/>
        <end position="68"/>
    </location>
</feature>
<evidence type="ECO:0008006" key="4">
    <source>
        <dbReference type="Google" id="ProtNLM"/>
    </source>
</evidence>
<dbReference type="OrthoDB" id="5739325at2"/>
<dbReference type="EMBL" id="RKHR01000003">
    <property type="protein sequence ID" value="ROS05580.1"/>
    <property type="molecule type" value="Genomic_DNA"/>
</dbReference>
<dbReference type="Pfam" id="PF26512">
    <property type="entry name" value="SOI"/>
    <property type="match status" value="1"/>
</dbReference>
<organism evidence="2 3">
    <name type="scientific">Sinobacterium caligoides</name>
    <dbReference type="NCBI Taxonomy" id="933926"/>
    <lineage>
        <taxon>Bacteria</taxon>
        <taxon>Pseudomonadati</taxon>
        <taxon>Pseudomonadota</taxon>
        <taxon>Gammaproteobacteria</taxon>
        <taxon>Cellvibrionales</taxon>
        <taxon>Spongiibacteraceae</taxon>
        <taxon>Sinobacterium</taxon>
    </lineage>
</organism>
<evidence type="ECO:0000313" key="2">
    <source>
        <dbReference type="EMBL" id="ROS05580.1"/>
    </source>
</evidence>
<feature type="transmembrane region" description="Helical" evidence="1">
    <location>
        <begin position="113"/>
        <end position="136"/>
    </location>
</feature>
<feature type="transmembrane region" description="Helical" evidence="1">
    <location>
        <begin position="9"/>
        <end position="29"/>
    </location>
</feature>
<feature type="transmembrane region" description="Helical" evidence="1">
    <location>
        <begin position="75"/>
        <end position="93"/>
    </location>
</feature>
<comment type="caution">
    <text evidence="2">The sequence shown here is derived from an EMBL/GenBank/DDBJ whole genome shotgun (WGS) entry which is preliminary data.</text>
</comment>
<keyword evidence="1" id="KW-0472">Membrane</keyword>
<evidence type="ECO:0000256" key="1">
    <source>
        <dbReference type="SAM" id="Phobius"/>
    </source>
</evidence>
<dbReference type="InterPro" id="IPR058965">
    <property type="entry name" value="SOI/HabA-like"/>
</dbReference>
<reference evidence="2 3" key="1">
    <citation type="submission" date="2018-11" db="EMBL/GenBank/DDBJ databases">
        <title>Genomic Encyclopedia of Type Strains, Phase IV (KMG-IV): sequencing the most valuable type-strain genomes for metagenomic binning, comparative biology and taxonomic classification.</title>
        <authorList>
            <person name="Goeker M."/>
        </authorList>
    </citation>
    <scope>NUCLEOTIDE SEQUENCE [LARGE SCALE GENOMIC DNA]</scope>
    <source>
        <strain evidence="2 3">DSM 100316</strain>
    </source>
</reference>
<keyword evidence="3" id="KW-1185">Reference proteome</keyword>
<dbReference type="AlphaFoldDB" id="A0A3N2E0F8"/>
<gene>
    <name evidence="2" type="ORF">EDC56_1119</name>
</gene>
<keyword evidence="1" id="KW-1133">Transmembrane helix</keyword>
<dbReference type="RefSeq" id="WP_148059327.1">
    <property type="nucleotide sequence ID" value="NZ_RKHR01000003.1"/>
</dbReference>
<proteinExistence type="predicted"/>
<accession>A0A3N2E0F8</accession>
<evidence type="ECO:0000313" key="3">
    <source>
        <dbReference type="Proteomes" id="UP000275394"/>
    </source>
</evidence>
<sequence>MNDHLRKRLILHSGMVIMLGMLSGIPLAMSLLGSMATQVSDWKISHMEGLTNGLLMLAIASCASLLSLSSRQASLLFYSIVFTGYSNALYGWARGLSGNAGMDLAPPFSNQLVALLGGLPIFTAFLAIGLLMYGAAKKSA</sequence>
<keyword evidence="1" id="KW-0812">Transmembrane</keyword>
<protein>
    <recommendedName>
        <fullName evidence="4">Hydroxylaminobenzene mutase</fullName>
    </recommendedName>
</protein>
<name>A0A3N2E0F8_9GAMM</name>
<dbReference type="Proteomes" id="UP000275394">
    <property type="component" value="Unassembled WGS sequence"/>
</dbReference>